<feature type="region of interest" description="Disordered" evidence="1">
    <location>
        <begin position="204"/>
        <end position="256"/>
    </location>
</feature>
<dbReference type="RefSeq" id="WP_244728406.1">
    <property type="nucleotide sequence ID" value="NZ_CP095045.1"/>
</dbReference>
<name>A0ABY4FMZ9_9MICO</name>
<keyword evidence="5" id="KW-1185">Reference proteome</keyword>
<dbReference type="Pfam" id="PF13556">
    <property type="entry name" value="HTH_30"/>
    <property type="match status" value="1"/>
</dbReference>
<dbReference type="PANTHER" id="PTHR33744">
    <property type="entry name" value="CARBOHYDRATE DIACID REGULATOR"/>
    <property type="match status" value="1"/>
</dbReference>
<evidence type="ECO:0000256" key="1">
    <source>
        <dbReference type="SAM" id="MobiDB-lite"/>
    </source>
</evidence>
<proteinExistence type="predicted"/>
<dbReference type="InterPro" id="IPR012914">
    <property type="entry name" value="PucR_dom"/>
</dbReference>
<dbReference type="InterPro" id="IPR025736">
    <property type="entry name" value="PucR_C-HTH_dom"/>
</dbReference>
<dbReference type="Gene3D" id="1.10.10.2840">
    <property type="entry name" value="PucR C-terminal helix-turn-helix domain"/>
    <property type="match status" value="1"/>
</dbReference>
<evidence type="ECO:0000313" key="5">
    <source>
        <dbReference type="Proteomes" id="UP000831786"/>
    </source>
</evidence>
<gene>
    <name evidence="4" type="ORF">MUN78_01870</name>
</gene>
<dbReference type="InterPro" id="IPR042070">
    <property type="entry name" value="PucR_C-HTH_sf"/>
</dbReference>
<evidence type="ECO:0000313" key="4">
    <source>
        <dbReference type="EMBL" id="UOQ57615.1"/>
    </source>
</evidence>
<sequence length="602" mass="62906">MFSSPDPAPLEAAHAVSVADALALPELAAGSPEVVAGADGLQRQLRWAHVVAGTSAIPLLEGGELVLTTGAGWPTDPEGLRRLARELVAAEPAAVILELHTAYAEPPAPLVRACEAAGIPLVALRREVRFVQVTQRIHQRMLALQTEALAARAEVHTMLTELGLNRSPVDYVVERLSETLDAPVVLEDSAERVVAWSGRGHDPESVLAPWSRATDPDGGAGRGAADDGAGDGTTRTEAHGSRAASAAARSAEAVLPTGSERVPVEAQGERWGRLSALPGPPHPAGRRTVLELGAFALALGKLADDREWLQLSSKRLFDVLLSGRYRRDAELATQLAAAGLPLEGRVLLGATLRGIGDFGAHDSLEHAILETALRRAVAPEGRAIIVTDPGAGARDGSRAAPPGEPETRAPLLALLSFPQDDPRVAPAQAAATPPLAARLARELDMLLPSTTPKAWRAHLALGAAGTGLRSLIASMERVRAAGRLRAVAGAGRVTVQQAERQALAYLVRGIAADPEVQEFAAETLGPLIAHDAASGPGHSGDLLRVLGAYLEHPANRSLAAQRARLSRSVFYQRLALIEDLLGVDLSDGTTIATLSVALLARG</sequence>
<evidence type="ECO:0000259" key="3">
    <source>
        <dbReference type="Pfam" id="PF13556"/>
    </source>
</evidence>
<organism evidence="4 5">
    <name type="scientific">Leucobacter allii</name>
    <dbReference type="NCBI Taxonomy" id="2932247"/>
    <lineage>
        <taxon>Bacteria</taxon>
        <taxon>Bacillati</taxon>
        <taxon>Actinomycetota</taxon>
        <taxon>Actinomycetes</taxon>
        <taxon>Micrococcales</taxon>
        <taxon>Microbacteriaceae</taxon>
        <taxon>Leucobacter</taxon>
    </lineage>
</organism>
<dbReference type="EMBL" id="CP095045">
    <property type="protein sequence ID" value="UOQ57615.1"/>
    <property type="molecule type" value="Genomic_DNA"/>
</dbReference>
<accession>A0ABY4FMZ9</accession>
<reference evidence="4 5" key="1">
    <citation type="submission" date="2022-04" db="EMBL/GenBank/DDBJ databases">
        <title>Leucobacter sp. isolated from rhizosphere of garlic.</title>
        <authorList>
            <person name="Won M."/>
            <person name="Lee C.-M."/>
            <person name="Woen H.-Y."/>
            <person name="Kwon S.-W."/>
        </authorList>
    </citation>
    <scope>NUCLEOTIDE SEQUENCE [LARGE SCALE GENOMIC DNA]</scope>
    <source>
        <strain evidence="4 5">H21R-40</strain>
    </source>
</reference>
<feature type="domain" description="PucR C-terminal helix-turn-helix" evidence="3">
    <location>
        <begin position="542"/>
        <end position="600"/>
    </location>
</feature>
<dbReference type="Pfam" id="PF07905">
    <property type="entry name" value="PucR"/>
    <property type="match status" value="1"/>
</dbReference>
<feature type="compositionally biased region" description="Low complexity" evidence="1">
    <location>
        <begin position="241"/>
        <end position="253"/>
    </location>
</feature>
<dbReference type="PANTHER" id="PTHR33744:SF1">
    <property type="entry name" value="DNA-BINDING TRANSCRIPTIONAL ACTIVATOR ADER"/>
    <property type="match status" value="1"/>
</dbReference>
<dbReference type="InterPro" id="IPR051448">
    <property type="entry name" value="CdaR-like_regulators"/>
</dbReference>
<evidence type="ECO:0000259" key="2">
    <source>
        <dbReference type="Pfam" id="PF07905"/>
    </source>
</evidence>
<protein>
    <submittedName>
        <fullName evidence="4">PucR family transcriptional regulator</fullName>
    </submittedName>
</protein>
<dbReference type="Proteomes" id="UP000831786">
    <property type="component" value="Chromosome"/>
</dbReference>
<feature type="domain" description="Purine catabolism PurC-like" evidence="2">
    <location>
        <begin position="20"/>
        <end position="140"/>
    </location>
</feature>